<name>A0A087VVZ8_9BIFI</name>
<dbReference type="EMBL" id="CP006018">
    <property type="protein sequence ID" value="AIC92519.1"/>
    <property type="molecule type" value="Genomic_DNA"/>
</dbReference>
<feature type="transmembrane region" description="Helical" evidence="2">
    <location>
        <begin position="29"/>
        <end position="47"/>
    </location>
</feature>
<evidence type="ECO:0000259" key="3">
    <source>
        <dbReference type="Pfam" id="PF07811"/>
    </source>
</evidence>
<feature type="domain" description="TadE-like" evidence="3">
    <location>
        <begin position="23"/>
        <end position="65"/>
    </location>
</feature>
<evidence type="ECO:0000256" key="2">
    <source>
        <dbReference type="SAM" id="Phobius"/>
    </source>
</evidence>
<keyword evidence="2" id="KW-1133">Transmembrane helix</keyword>
<gene>
    <name evidence="4" type="ORF">BINDI_1264</name>
</gene>
<reference evidence="4 5" key="1">
    <citation type="journal article" date="2014" name="Appl. Environ. Microbiol.">
        <title>Genomic encyclopedia of type strains of the genus Bifidobacterium.</title>
        <authorList>
            <person name="Milani C."/>
            <person name="Lugli G.A."/>
            <person name="Duranti S."/>
            <person name="Turroni F."/>
            <person name="Bottacini F."/>
            <person name="Mangifesta M."/>
            <person name="Sanchez B."/>
            <person name="Viappiani A."/>
            <person name="Mancabelli L."/>
            <person name="Taminiau B."/>
            <person name="Delcenserie V."/>
            <person name="Barrangou R."/>
            <person name="Margolles A."/>
            <person name="van Sinderen D."/>
            <person name="Ventura M."/>
        </authorList>
    </citation>
    <scope>NUCLEOTIDE SEQUENCE [LARGE SCALE GENOMIC DNA]</scope>
    <source>
        <strain evidence="4 5">LMG 11587</strain>
    </source>
</reference>
<sequence>MVGQDMARPGGRSQPEKDGSDSGTVTAEFAIVLPAVMALAILLLALTQTVRTGMICQEAANAAAREVVVHQGGGDPAAITARMAGGSSVLSRERSGHQVRVTLSCPLVSTPLGVLPPRIQGRAVAILEE</sequence>
<evidence type="ECO:0000313" key="5">
    <source>
        <dbReference type="Proteomes" id="UP000028569"/>
    </source>
</evidence>
<dbReference type="AlphaFoldDB" id="A0A087VVZ8"/>
<proteinExistence type="predicted"/>
<dbReference type="InterPro" id="IPR012495">
    <property type="entry name" value="TadE-like_dom"/>
</dbReference>
<dbReference type="Proteomes" id="UP000028569">
    <property type="component" value="Chromosome"/>
</dbReference>
<keyword evidence="2" id="KW-0472">Membrane</keyword>
<protein>
    <submittedName>
        <fullName evidence="4">Putative pilus assembly protein</fullName>
    </submittedName>
</protein>
<keyword evidence="5" id="KW-1185">Reference proteome</keyword>
<dbReference type="Pfam" id="PF07811">
    <property type="entry name" value="TadE"/>
    <property type="match status" value="1"/>
</dbReference>
<keyword evidence="2" id="KW-0812">Transmembrane</keyword>
<evidence type="ECO:0000313" key="4">
    <source>
        <dbReference type="EMBL" id="AIC92519.1"/>
    </source>
</evidence>
<dbReference type="HOGENOM" id="CLU_116311_3_0_11"/>
<evidence type="ECO:0000256" key="1">
    <source>
        <dbReference type="SAM" id="MobiDB-lite"/>
    </source>
</evidence>
<feature type="region of interest" description="Disordered" evidence="1">
    <location>
        <begin position="1"/>
        <end position="23"/>
    </location>
</feature>
<organism evidence="4 5">
    <name type="scientific">Bifidobacterium [indicum] DSM 20214 = LMG 11587</name>
    <dbReference type="NCBI Taxonomy" id="1341694"/>
    <lineage>
        <taxon>Bacteria</taxon>
        <taxon>Bacillati</taxon>
        <taxon>Actinomycetota</taxon>
        <taxon>Actinomycetes</taxon>
        <taxon>Bifidobacteriales</taxon>
        <taxon>Bifidobacteriaceae</taxon>
        <taxon>Bifidobacterium</taxon>
    </lineage>
</organism>
<dbReference type="KEGG" id="bii:BINDI_1264"/>
<accession>A0A087VVZ8</accession>